<proteinExistence type="inferred from homology"/>
<dbReference type="InterPro" id="IPR027417">
    <property type="entry name" value="P-loop_NTPase"/>
</dbReference>
<dbReference type="PANTHER" id="PTHR42798:SF7">
    <property type="entry name" value="ALPHA-D-RIBOSE 1-METHYLPHOSPHONATE 5-TRIPHOSPHATE SYNTHASE SUBUNIT PHNL"/>
    <property type="match status" value="1"/>
</dbReference>
<keyword evidence="3" id="KW-0067">ATP-binding</keyword>
<accession>A0ABU5UET5</accession>
<gene>
    <name evidence="5" type="primary">phnL</name>
    <name evidence="5" type="ORF">VB620_09105</name>
</gene>
<dbReference type="PROSITE" id="PS50893">
    <property type="entry name" value="ABC_TRANSPORTER_2"/>
    <property type="match status" value="1"/>
</dbReference>
<feature type="domain" description="ABC transporter" evidence="4">
    <location>
        <begin position="19"/>
        <end position="240"/>
    </location>
</feature>
<dbReference type="RefSeq" id="WP_323195826.1">
    <property type="nucleotide sequence ID" value="NZ_JAYGHG010000010.1"/>
</dbReference>
<dbReference type="Pfam" id="PF00005">
    <property type="entry name" value="ABC_tran"/>
    <property type="match status" value="1"/>
</dbReference>
<evidence type="ECO:0000256" key="1">
    <source>
        <dbReference type="ARBA" id="ARBA00005417"/>
    </source>
</evidence>
<dbReference type="Proteomes" id="UP001302120">
    <property type="component" value="Unassembled WGS sequence"/>
</dbReference>
<organism evidence="5 6">
    <name type="scientific">Nodularia harveyana UHCC-0300</name>
    <dbReference type="NCBI Taxonomy" id="2974287"/>
    <lineage>
        <taxon>Bacteria</taxon>
        <taxon>Bacillati</taxon>
        <taxon>Cyanobacteriota</taxon>
        <taxon>Cyanophyceae</taxon>
        <taxon>Nostocales</taxon>
        <taxon>Nodulariaceae</taxon>
        <taxon>Nodularia</taxon>
    </lineage>
</organism>
<evidence type="ECO:0000313" key="6">
    <source>
        <dbReference type="Proteomes" id="UP001302120"/>
    </source>
</evidence>
<evidence type="ECO:0000256" key="3">
    <source>
        <dbReference type="ARBA" id="ARBA00022840"/>
    </source>
</evidence>
<dbReference type="GO" id="GO:0016829">
    <property type="term" value="F:lyase activity"/>
    <property type="evidence" value="ECO:0007669"/>
    <property type="project" value="UniProtKB-KW"/>
</dbReference>
<dbReference type="PANTHER" id="PTHR42798">
    <property type="entry name" value="LIPOPROTEIN-RELEASING SYSTEM ATP-BINDING PROTEIN LOLD"/>
    <property type="match status" value="1"/>
</dbReference>
<dbReference type="InterPro" id="IPR003439">
    <property type="entry name" value="ABC_transporter-like_ATP-bd"/>
</dbReference>
<comment type="similarity">
    <text evidence="1">Belongs to the ABC transporter superfamily.</text>
</comment>
<name>A0ABU5UET5_9CYAN</name>
<reference evidence="5 6" key="1">
    <citation type="submission" date="2023-12" db="EMBL/GenBank/DDBJ databases">
        <title>Baltic Sea Cyanobacteria.</title>
        <authorList>
            <person name="Delbaje E."/>
            <person name="Fewer D.P."/>
            <person name="Shishido T.K."/>
        </authorList>
    </citation>
    <scope>NUCLEOTIDE SEQUENCE [LARGE SCALE GENOMIC DNA]</scope>
    <source>
        <strain evidence="5 6">UHCC-0300</strain>
    </source>
</reference>
<sequence length="241" mass="26792">MQSSTLNHPSVKFPNLALLQVENVQKSFTLHQQGGTNLSVLQGVSLSVNAGECVALSGKSGSGKSTFMRCLYANYRVNSGSIWVKHEQNWVNLCQLDPHEIIAVRQKTIGYVSQFLRVIPRVPALEIAAEPLLELGISIDIAYKKVKDLFHRLNLPERLWNISPTTFSGGEKQRVNITRALAVDYPILLLDEPTSALDATNSQVVIELLQQKKAQGCALIGIFHDEEVRSQLCNRQLTFNI</sequence>
<protein>
    <submittedName>
        <fullName evidence="5">Phosphonate C-P lyase system protein PhnL</fullName>
    </submittedName>
</protein>
<dbReference type="SUPFAM" id="SSF52540">
    <property type="entry name" value="P-loop containing nucleoside triphosphate hydrolases"/>
    <property type="match status" value="1"/>
</dbReference>
<dbReference type="Gene3D" id="3.40.50.300">
    <property type="entry name" value="P-loop containing nucleotide triphosphate hydrolases"/>
    <property type="match status" value="1"/>
</dbReference>
<keyword evidence="6" id="KW-1185">Reference proteome</keyword>
<comment type="caution">
    <text evidence="5">The sequence shown here is derived from an EMBL/GenBank/DDBJ whole genome shotgun (WGS) entry which is preliminary data.</text>
</comment>
<dbReference type="NCBIfam" id="TIGR02324">
    <property type="entry name" value="CP_lyasePhnL"/>
    <property type="match status" value="1"/>
</dbReference>
<evidence type="ECO:0000313" key="5">
    <source>
        <dbReference type="EMBL" id="MEA5581496.1"/>
    </source>
</evidence>
<keyword evidence="5" id="KW-0456">Lyase</keyword>
<dbReference type="InterPro" id="IPR003593">
    <property type="entry name" value="AAA+_ATPase"/>
</dbReference>
<dbReference type="SMART" id="SM00382">
    <property type="entry name" value="AAA"/>
    <property type="match status" value="1"/>
</dbReference>
<evidence type="ECO:0000259" key="4">
    <source>
        <dbReference type="PROSITE" id="PS50893"/>
    </source>
</evidence>
<evidence type="ECO:0000256" key="2">
    <source>
        <dbReference type="ARBA" id="ARBA00022741"/>
    </source>
</evidence>
<dbReference type="InterPro" id="IPR012701">
    <property type="entry name" value="CP_lyase_PhnL"/>
</dbReference>
<dbReference type="EMBL" id="JAYGHG010000010">
    <property type="protein sequence ID" value="MEA5581496.1"/>
    <property type="molecule type" value="Genomic_DNA"/>
</dbReference>
<keyword evidence="2" id="KW-0547">Nucleotide-binding</keyword>